<feature type="domain" description="HTH luxR-type" evidence="3">
    <location>
        <begin position="791"/>
        <end position="856"/>
    </location>
</feature>
<dbReference type="PANTHER" id="PTHR16305:SF28">
    <property type="entry name" value="GUANYLATE CYCLASE DOMAIN-CONTAINING PROTEIN"/>
    <property type="match status" value="1"/>
</dbReference>
<dbReference type="GO" id="GO:0005524">
    <property type="term" value="F:ATP binding"/>
    <property type="evidence" value="ECO:0007669"/>
    <property type="project" value="UniProtKB-KW"/>
</dbReference>
<dbReference type="InterPro" id="IPR016032">
    <property type="entry name" value="Sig_transdc_resp-reg_C-effctor"/>
</dbReference>
<dbReference type="PROSITE" id="PS50043">
    <property type="entry name" value="HTH_LUXR_2"/>
    <property type="match status" value="1"/>
</dbReference>
<dbReference type="InterPro" id="IPR011990">
    <property type="entry name" value="TPR-like_helical_dom_sf"/>
</dbReference>
<evidence type="ECO:0000256" key="1">
    <source>
        <dbReference type="ARBA" id="ARBA00022741"/>
    </source>
</evidence>
<dbReference type="CDD" id="cd06170">
    <property type="entry name" value="LuxR_C_like"/>
    <property type="match status" value="1"/>
</dbReference>
<dbReference type="Pfam" id="PF00196">
    <property type="entry name" value="GerE"/>
    <property type="match status" value="1"/>
</dbReference>
<accession>A0ABV7Y969</accession>
<keyword evidence="2 4" id="KW-0067">ATP-binding</keyword>
<dbReference type="SUPFAM" id="SSF48452">
    <property type="entry name" value="TPR-like"/>
    <property type="match status" value="1"/>
</dbReference>
<dbReference type="InterPro" id="IPR036388">
    <property type="entry name" value="WH-like_DNA-bd_sf"/>
</dbReference>
<protein>
    <submittedName>
        <fullName evidence="4">ATP-binding protein</fullName>
    </submittedName>
</protein>
<dbReference type="PRINTS" id="PR00038">
    <property type="entry name" value="HTHLUXR"/>
</dbReference>
<dbReference type="EMBL" id="JBHRZH010000006">
    <property type="protein sequence ID" value="MFC3761196.1"/>
    <property type="molecule type" value="Genomic_DNA"/>
</dbReference>
<proteinExistence type="predicted"/>
<dbReference type="InterPro" id="IPR000792">
    <property type="entry name" value="Tscrpt_reg_LuxR_C"/>
</dbReference>
<evidence type="ECO:0000313" key="5">
    <source>
        <dbReference type="Proteomes" id="UP001595699"/>
    </source>
</evidence>
<evidence type="ECO:0000259" key="3">
    <source>
        <dbReference type="PROSITE" id="PS50043"/>
    </source>
</evidence>
<dbReference type="RefSeq" id="WP_205117409.1">
    <property type="nucleotide sequence ID" value="NZ_JAFBCM010000001.1"/>
</dbReference>
<reference evidence="5" key="1">
    <citation type="journal article" date="2019" name="Int. J. Syst. Evol. Microbiol.">
        <title>The Global Catalogue of Microorganisms (GCM) 10K type strain sequencing project: providing services to taxonomists for standard genome sequencing and annotation.</title>
        <authorList>
            <consortium name="The Broad Institute Genomics Platform"/>
            <consortium name="The Broad Institute Genome Sequencing Center for Infectious Disease"/>
            <person name="Wu L."/>
            <person name="Ma J."/>
        </authorList>
    </citation>
    <scope>NUCLEOTIDE SEQUENCE [LARGE SCALE GENOMIC DNA]</scope>
    <source>
        <strain evidence="5">CGMCC 4.7241</strain>
    </source>
</reference>
<dbReference type="Gene3D" id="3.40.50.300">
    <property type="entry name" value="P-loop containing nucleotide triphosphate hydrolases"/>
    <property type="match status" value="1"/>
</dbReference>
<comment type="caution">
    <text evidence="4">The sequence shown here is derived from an EMBL/GenBank/DDBJ whole genome shotgun (WGS) entry which is preliminary data.</text>
</comment>
<dbReference type="Gene3D" id="1.10.10.10">
    <property type="entry name" value="Winged helix-like DNA-binding domain superfamily/Winged helix DNA-binding domain"/>
    <property type="match status" value="1"/>
</dbReference>
<evidence type="ECO:0000256" key="2">
    <source>
        <dbReference type="ARBA" id="ARBA00022840"/>
    </source>
</evidence>
<dbReference type="InterPro" id="IPR027417">
    <property type="entry name" value="P-loop_NTPase"/>
</dbReference>
<dbReference type="SUPFAM" id="SSF46894">
    <property type="entry name" value="C-terminal effector domain of the bipartite response regulators"/>
    <property type="match status" value="1"/>
</dbReference>
<evidence type="ECO:0000313" key="4">
    <source>
        <dbReference type="EMBL" id="MFC3761196.1"/>
    </source>
</evidence>
<dbReference type="PANTHER" id="PTHR16305">
    <property type="entry name" value="TESTICULAR SOLUBLE ADENYLYL CYCLASE"/>
    <property type="match status" value="1"/>
</dbReference>
<sequence length="860" mass="93586">MAVLEREHELAVLAEAARGAAEGQGRVVLISGEAGIGKSRLVHAARSRVPAEGRVLVGHCDDLATPQILGPFRDLANAVGTELATALRGADRDRILTALHTELQWAGHPTLLAIEDIHWADDATLDVLGYLIRRVHQLPVVLLLTYRDEDLTTNHPVRRVLGQAAASGASHQLPLRRLSRDAVKDLATGTELDADEVFAITAGNPFFVGEVIAAGDAEGVPRSVVAAVMARVHTLDPDVRQAVEQLAVLPTAIGRWLVDELVPGGLPTLANAEERGLLTVTPQRVAFRHELGRRAILDGLPAIRRMRYNANVLAALEKRPESDTGQLVHYAARAGDHQAIARYGPAAARDAARTGAHREAVAHYQLVLDQADDFEPAERAQLLEDYAVECYTVGRNVQAADLQERAIAVRRELGDDLAVGTGLWWRSRMLKLAGDQHGAEVVAEESVAVLEKLGEGHELALAYTNLAALHLFAHRYDQARPLAERAIDLARATSDQVTLAHALNALAVCRWDLHLGDGHELMEESLRVALEAGAPDPACRAYANLACGMVDRYRLDEAEQYVRSGREFAQRVEHLGALTAMTVLTSRIHLGRGEWDDAERTLSRISRTEPMHGSIALMVLGRVAARRGATAAEGMLATSVALSRKTGDLQRIAWSAAAAAEGAWLRGAYDEVQDLAREPFDEAFGVRATVLWPELAYWLRRAGHQVELTTSDSPFALLLDGDWRGAAERWRSAGCRYEHALALYESGDPGVLLEGLKILEDLDARPLAQLTRLRLRDLGVSHVPRGRSTTTRENPAGLTTRQLEVLRLLAEGLSDAEIAGRLTVSVRTASNHVAAVLHRLEVRSRRDAAELWTKLSSSSS</sequence>
<dbReference type="InterPro" id="IPR041664">
    <property type="entry name" value="AAA_16"/>
</dbReference>
<dbReference type="SMART" id="SM00421">
    <property type="entry name" value="HTH_LUXR"/>
    <property type="match status" value="1"/>
</dbReference>
<gene>
    <name evidence="4" type="ORF">ACFOUW_10125</name>
</gene>
<dbReference type="Pfam" id="PF13191">
    <property type="entry name" value="AAA_16"/>
    <property type="match status" value="1"/>
</dbReference>
<dbReference type="SUPFAM" id="SSF52540">
    <property type="entry name" value="P-loop containing nucleoside triphosphate hydrolases"/>
    <property type="match status" value="1"/>
</dbReference>
<organism evidence="4 5">
    <name type="scientific">Tenggerimyces flavus</name>
    <dbReference type="NCBI Taxonomy" id="1708749"/>
    <lineage>
        <taxon>Bacteria</taxon>
        <taxon>Bacillati</taxon>
        <taxon>Actinomycetota</taxon>
        <taxon>Actinomycetes</taxon>
        <taxon>Propionibacteriales</taxon>
        <taxon>Nocardioidaceae</taxon>
        <taxon>Tenggerimyces</taxon>
    </lineage>
</organism>
<keyword evidence="1" id="KW-0547">Nucleotide-binding</keyword>
<dbReference type="Gene3D" id="1.25.40.10">
    <property type="entry name" value="Tetratricopeptide repeat domain"/>
    <property type="match status" value="2"/>
</dbReference>
<name>A0ABV7Y969_9ACTN</name>
<dbReference type="Proteomes" id="UP001595699">
    <property type="component" value="Unassembled WGS sequence"/>
</dbReference>
<keyword evidence="5" id="KW-1185">Reference proteome</keyword>